<accession>A0A951QQH9</accession>
<evidence type="ECO:0000313" key="1">
    <source>
        <dbReference type="EMBL" id="MBW4670083.1"/>
    </source>
</evidence>
<dbReference type="Proteomes" id="UP000729701">
    <property type="component" value="Unassembled WGS sequence"/>
</dbReference>
<reference evidence="1" key="1">
    <citation type="submission" date="2021-05" db="EMBL/GenBank/DDBJ databases">
        <authorList>
            <person name="Pietrasiak N."/>
            <person name="Ward R."/>
            <person name="Stajich J.E."/>
            <person name="Kurbessoian T."/>
        </authorList>
    </citation>
    <scope>NUCLEOTIDE SEQUENCE</scope>
    <source>
        <strain evidence="1">GSE-NOS-MK-12-04C</strain>
    </source>
</reference>
<reference evidence="1" key="2">
    <citation type="journal article" date="2022" name="Microbiol. Resour. Announc.">
        <title>Metagenome Sequencing to Explore Phylogenomics of Terrestrial Cyanobacteria.</title>
        <authorList>
            <person name="Ward R.D."/>
            <person name="Stajich J.E."/>
            <person name="Johansen J.R."/>
            <person name="Huntemann M."/>
            <person name="Clum A."/>
            <person name="Foster B."/>
            <person name="Foster B."/>
            <person name="Roux S."/>
            <person name="Palaniappan K."/>
            <person name="Varghese N."/>
            <person name="Mukherjee S."/>
            <person name="Reddy T.B.K."/>
            <person name="Daum C."/>
            <person name="Copeland A."/>
            <person name="Chen I.A."/>
            <person name="Ivanova N.N."/>
            <person name="Kyrpides N.C."/>
            <person name="Shapiro N."/>
            <person name="Eloe-Fadrosh E.A."/>
            <person name="Pietrasiak N."/>
        </authorList>
    </citation>
    <scope>NUCLEOTIDE SEQUENCE</scope>
    <source>
        <strain evidence="1">GSE-NOS-MK-12-04C</strain>
    </source>
</reference>
<name>A0A951QQH9_9CYAN</name>
<evidence type="ECO:0000313" key="2">
    <source>
        <dbReference type="Proteomes" id="UP000729701"/>
    </source>
</evidence>
<dbReference type="AlphaFoldDB" id="A0A951QQH9"/>
<gene>
    <name evidence="1" type="ORF">KME60_22395</name>
</gene>
<dbReference type="EMBL" id="JAHHGZ010000027">
    <property type="protein sequence ID" value="MBW4670083.1"/>
    <property type="molecule type" value="Genomic_DNA"/>
</dbReference>
<organism evidence="1 2">
    <name type="scientific">Cyanomargarita calcarea GSE-NOS-MK-12-04C</name>
    <dbReference type="NCBI Taxonomy" id="2839659"/>
    <lineage>
        <taxon>Bacteria</taxon>
        <taxon>Bacillati</taxon>
        <taxon>Cyanobacteriota</taxon>
        <taxon>Cyanophyceae</taxon>
        <taxon>Nostocales</taxon>
        <taxon>Cyanomargaritaceae</taxon>
        <taxon>Cyanomargarita</taxon>
    </lineage>
</organism>
<comment type="caution">
    <text evidence="1">The sequence shown here is derived from an EMBL/GenBank/DDBJ whole genome shotgun (WGS) entry which is preliminary data.</text>
</comment>
<sequence>MAYSDFTLSKVQKSFNLTLDETGDLFADVSPVSPSETLKIILSDYIPLATSIGTEKARSEFLIAPILADVRKLLNNKISLFSGNEFNVEPTKGLQGFCDFIFSKSREQLFISAPVMFIFEAKKEDINGGFGQCVAAMIAAQLFNQAQGSEKERIYGSVTTGTNWKFLFIEETTVYIDSVEYYIKEVDKILGILLQAFQPITSTI</sequence>
<proteinExistence type="predicted"/>
<protein>
    <submittedName>
        <fullName evidence="1">Uncharacterized protein</fullName>
    </submittedName>
</protein>